<dbReference type="GO" id="GO:0004768">
    <property type="term" value="F:stearoyl-CoA 9-desaturase activity"/>
    <property type="evidence" value="ECO:0007669"/>
    <property type="project" value="TreeGrafter"/>
</dbReference>
<evidence type="ECO:0000256" key="3">
    <source>
        <dbReference type="ARBA" id="ARBA00022516"/>
    </source>
</evidence>
<keyword evidence="4 14" id="KW-0349">Heme</keyword>
<dbReference type="InterPro" id="IPR005804">
    <property type="entry name" value="FA_desaturase_dom"/>
</dbReference>
<sequence>NTSYKASRPLQIVLALIGAGAFEGSIRWWARKHRAHHRYTDTVKDPYSVHKGLLYAHIGWLVMRQDPKRAGRTDTPDLDLDPVVVWQNSYFLWIAPVMALLLPISVPGVLWGDWKGGFVYAGLLRMAYIHNVTFCVNSLAHYLGEQPIDGRNSPRDHLLTAMITLGEGYHNYHHAFPSDYRNGIKWWQWDPTKWVIWTWKQLGLASELQRFDDPDIEKCRLRQQQIVLNQEKEHFDWGVPIDILPVMSWDDYQEQTSVRKKSLVAISGVVHDVGEFMEKHPGGINMIKSGIGKDATSMFKGGVYDHSGYAHDKLATLRVAGLRTR</sequence>
<evidence type="ECO:0000256" key="6">
    <source>
        <dbReference type="ARBA" id="ARBA00022723"/>
    </source>
</evidence>
<dbReference type="Pfam" id="PF00487">
    <property type="entry name" value="FA_desaturase"/>
    <property type="match status" value="1"/>
</dbReference>
<organism evidence="16 17">
    <name type="scientific">Aspergillus wentii DTO 134E9</name>
    <dbReference type="NCBI Taxonomy" id="1073089"/>
    <lineage>
        <taxon>Eukaryota</taxon>
        <taxon>Fungi</taxon>
        <taxon>Dikarya</taxon>
        <taxon>Ascomycota</taxon>
        <taxon>Pezizomycotina</taxon>
        <taxon>Eurotiomycetes</taxon>
        <taxon>Eurotiomycetidae</taxon>
        <taxon>Eurotiales</taxon>
        <taxon>Aspergillaceae</taxon>
        <taxon>Aspergillus</taxon>
        <taxon>Aspergillus subgen. Cremei</taxon>
    </lineage>
</organism>
<evidence type="ECO:0000256" key="4">
    <source>
        <dbReference type="ARBA" id="ARBA00022617"/>
    </source>
</evidence>
<feature type="domain" description="Cytochrome b5 heme-binding" evidence="15">
    <location>
        <begin position="244"/>
        <end position="323"/>
    </location>
</feature>
<feature type="non-terminal residue" evidence="16">
    <location>
        <position position="1"/>
    </location>
</feature>
<dbReference type="Gene3D" id="3.10.120.10">
    <property type="entry name" value="Cytochrome b5-like heme/steroid binding domain"/>
    <property type="match status" value="1"/>
</dbReference>
<evidence type="ECO:0000256" key="12">
    <source>
        <dbReference type="ARBA" id="ARBA00023136"/>
    </source>
</evidence>
<dbReference type="GeneID" id="63755255"/>
<dbReference type="PANTHER" id="PTHR11351">
    <property type="entry name" value="ACYL-COA DESATURASE"/>
    <property type="match status" value="1"/>
</dbReference>
<dbReference type="GO" id="GO:0005789">
    <property type="term" value="C:endoplasmic reticulum membrane"/>
    <property type="evidence" value="ECO:0007669"/>
    <property type="project" value="TreeGrafter"/>
</dbReference>
<dbReference type="GO" id="GO:0006636">
    <property type="term" value="P:unsaturated fatty acid biosynthetic process"/>
    <property type="evidence" value="ECO:0007669"/>
    <property type="project" value="TreeGrafter"/>
</dbReference>
<keyword evidence="13" id="KW-0275">Fatty acid biosynthesis</keyword>
<dbReference type="InterPro" id="IPR001199">
    <property type="entry name" value="Cyt_B5-like_heme/steroid-bd"/>
</dbReference>
<keyword evidence="8 14" id="KW-1133">Transmembrane helix</keyword>
<dbReference type="PROSITE" id="PS00191">
    <property type="entry name" value="CYTOCHROME_B5_1"/>
    <property type="match status" value="1"/>
</dbReference>
<proteinExistence type="inferred from homology"/>
<comment type="caution">
    <text evidence="14">Lacks conserved residue(s) required for the propagation of feature annotation.</text>
</comment>
<evidence type="ECO:0000313" key="16">
    <source>
        <dbReference type="EMBL" id="OJJ38018.1"/>
    </source>
</evidence>
<dbReference type="InterPro" id="IPR001522">
    <property type="entry name" value="FADS-1_CS"/>
</dbReference>
<comment type="similarity">
    <text evidence="2">Belongs to the fatty acid desaturase type 1 family.</text>
</comment>
<dbReference type="OrthoDB" id="10260134at2759"/>
<evidence type="ECO:0000256" key="2">
    <source>
        <dbReference type="ARBA" id="ARBA00009295"/>
    </source>
</evidence>
<evidence type="ECO:0000313" key="17">
    <source>
        <dbReference type="Proteomes" id="UP000184383"/>
    </source>
</evidence>
<comment type="subcellular location">
    <subcellularLocation>
        <location evidence="1">Membrane</location>
        <topology evidence="1">Multi-pass membrane protein</topology>
    </subcellularLocation>
</comment>
<keyword evidence="9" id="KW-0560">Oxidoreductase</keyword>
<dbReference type="PROSITE" id="PS00476">
    <property type="entry name" value="FATTY_ACID_DESATUR_1"/>
    <property type="match status" value="1"/>
</dbReference>
<evidence type="ECO:0000256" key="11">
    <source>
        <dbReference type="ARBA" id="ARBA00023098"/>
    </source>
</evidence>
<dbReference type="PRINTS" id="PR00075">
    <property type="entry name" value="FACDDSATRASE"/>
</dbReference>
<name>A0A1L9RT38_ASPWE</name>
<evidence type="ECO:0000256" key="1">
    <source>
        <dbReference type="ARBA" id="ARBA00004141"/>
    </source>
</evidence>
<dbReference type="AlphaFoldDB" id="A0A1L9RT38"/>
<dbReference type="EMBL" id="KV878211">
    <property type="protein sequence ID" value="OJJ38018.1"/>
    <property type="molecule type" value="Genomic_DNA"/>
</dbReference>
<dbReference type="GO" id="GO:0020037">
    <property type="term" value="F:heme binding"/>
    <property type="evidence" value="ECO:0007669"/>
    <property type="project" value="UniProtKB-UniRule"/>
</dbReference>
<evidence type="ECO:0000256" key="13">
    <source>
        <dbReference type="ARBA" id="ARBA00023160"/>
    </source>
</evidence>
<dbReference type="InterPro" id="IPR018506">
    <property type="entry name" value="Cyt_B5_heme-BS"/>
</dbReference>
<keyword evidence="11" id="KW-0443">Lipid metabolism</keyword>
<keyword evidence="3" id="KW-0444">Lipid biosynthesis</keyword>
<dbReference type="Pfam" id="PF00173">
    <property type="entry name" value="Cyt-b5"/>
    <property type="match status" value="1"/>
</dbReference>
<dbReference type="InterPro" id="IPR015876">
    <property type="entry name" value="Acyl-CoA_DS"/>
</dbReference>
<keyword evidence="17" id="KW-1185">Reference proteome</keyword>
<dbReference type="STRING" id="1073089.A0A1L9RT38"/>
<protein>
    <recommendedName>
        <fullName evidence="15">Cytochrome b5 heme-binding domain-containing protein</fullName>
    </recommendedName>
</protein>
<evidence type="ECO:0000256" key="14">
    <source>
        <dbReference type="RuleBase" id="RU362121"/>
    </source>
</evidence>
<comment type="similarity">
    <text evidence="14">Belongs to the cytochrome b5 family.</text>
</comment>
<accession>A0A1L9RT38</accession>
<dbReference type="CDD" id="cd03505">
    <property type="entry name" value="Delta9-FADS-like"/>
    <property type="match status" value="1"/>
</dbReference>
<evidence type="ECO:0000256" key="8">
    <source>
        <dbReference type="ARBA" id="ARBA00022989"/>
    </source>
</evidence>
<feature type="transmembrane region" description="Helical" evidence="14">
    <location>
        <begin position="90"/>
        <end position="111"/>
    </location>
</feature>
<evidence type="ECO:0000256" key="9">
    <source>
        <dbReference type="ARBA" id="ARBA00023002"/>
    </source>
</evidence>
<feature type="transmembrane region" description="Helical" evidence="14">
    <location>
        <begin position="12"/>
        <end position="30"/>
    </location>
</feature>
<dbReference type="InterPro" id="IPR036400">
    <property type="entry name" value="Cyt_B5-like_heme/steroid_sf"/>
</dbReference>
<dbReference type="SUPFAM" id="SSF55856">
    <property type="entry name" value="Cytochrome b5-like heme/steroid binding domain"/>
    <property type="match status" value="1"/>
</dbReference>
<keyword evidence="6 14" id="KW-0479">Metal-binding</keyword>
<evidence type="ECO:0000259" key="15">
    <source>
        <dbReference type="PROSITE" id="PS50255"/>
    </source>
</evidence>
<keyword evidence="7" id="KW-0276">Fatty acid metabolism</keyword>
<dbReference type="VEuPathDB" id="FungiDB:ASPWEDRAFT_739310"/>
<evidence type="ECO:0000256" key="10">
    <source>
        <dbReference type="ARBA" id="ARBA00023004"/>
    </source>
</evidence>
<keyword evidence="10 14" id="KW-0408">Iron</keyword>
<dbReference type="SMART" id="SM01117">
    <property type="entry name" value="Cyt-b5"/>
    <property type="match status" value="1"/>
</dbReference>
<dbReference type="GO" id="GO:0005506">
    <property type="term" value="F:iron ion binding"/>
    <property type="evidence" value="ECO:0007669"/>
    <property type="project" value="TreeGrafter"/>
</dbReference>
<dbReference type="PROSITE" id="PS50255">
    <property type="entry name" value="CYTOCHROME_B5_2"/>
    <property type="match status" value="1"/>
</dbReference>
<reference evidence="17" key="1">
    <citation type="journal article" date="2017" name="Genome Biol.">
        <title>Comparative genomics reveals high biological diversity and specific adaptations in the industrially and medically important fungal genus Aspergillus.</title>
        <authorList>
            <person name="de Vries R.P."/>
            <person name="Riley R."/>
            <person name="Wiebenga A."/>
            <person name="Aguilar-Osorio G."/>
            <person name="Amillis S."/>
            <person name="Uchima C.A."/>
            <person name="Anderluh G."/>
            <person name="Asadollahi M."/>
            <person name="Askin M."/>
            <person name="Barry K."/>
            <person name="Battaglia E."/>
            <person name="Bayram O."/>
            <person name="Benocci T."/>
            <person name="Braus-Stromeyer S.A."/>
            <person name="Caldana C."/>
            <person name="Canovas D."/>
            <person name="Cerqueira G.C."/>
            <person name="Chen F."/>
            <person name="Chen W."/>
            <person name="Choi C."/>
            <person name="Clum A."/>
            <person name="Dos Santos R.A."/>
            <person name="Damasio A.R."/>
            <person name="Diallinas G."/>
            <person name="Emri T."/>
            <person name="Fekete E."/>
            <person name="Flipphi M."/>
            <person name="Freyberg S."/>
            <person name="Gallo A."/>
            <person name="Gournas C."/>
            <person name="Habgood R."/>
            <person name="Hainaut M."/>
            <person name="Harispe M.L."/>
            <person name="Henrissat B."/>
            <person name="Hilden K.S."/>
            <person name="Hope R."/>
            <person name="Hossain A."/>
            <person name="Karabika E."/>
            <person name="Karaffa L."/>
            <person name="Karanyi Z."/>
            <person name="Krasevec N."/>
            <person name="Kuo A."/>
            <person name="Kusch H."/>
            <person name="LaButti K."/>
            <person name="Lagendijk E.L."/>
            <person name="Lapidus A."/>
            <person name="Levasseur A."/>
            <person name="Lindquist E."/>
            <person name="Lipzen A."/>
            <person name="Logrieco A.F."/>
            <person name="MacCabe A."/>
            <person name="Maekelae M.R."/>
            <person name="Malavazi I."/>
            <person name="Melin P."/>
            <person name="Meyer V."/>
            <person name="Mielnichuk N."/>
            <person name="Miskei M."/>
            <person name="Molnar A.P."/>
            <person name="Mule G."/>
            <person name="Ngan C.Y."/>
            <person name="Orejas M."/>
            <person name="Orosz E."/>
            <person name="Ouedraogo J.P."/>
            <person name="Overkamp K.M."/>
            <person name="Park H.-S."/>
            <person name="Perrone G."/>
            <person name="Piumi F."/>
            <person name="Punt P.J."/>
            <person name="Ram A.F."/>
            <person name="Ramon A."/>
            <person name="Rauscher S."/>
            <person name="Record E."/>
            <person name="Riano-Pachon D.M."/>
            <person name="Robert V."/>
            <person name="Roehrig J."/>
            <person name="Ruller R."/>
            <person name="Salamov A."/>
            <person name="Salih N.S."/>
            <person name="Samson R.A."/>
            <person name="Sandor E."/>
            <person name="Sanguinetti M."/>
            <person name="Schuetze T."/>
            <person name="Sepcic K."/>
            <person name="Shelest E."/>
            <person name="Sherlock G."/>
            <person name="Sophianopoulou V."/>
            <person name="Squina F.M."/>
            <person name="Sun H."/>
            <person name="Susca A."/>
            <person name="Todd R.B."/>
            <person name="Tsang A."/>
            <person name="Unkles S.E."/>
            <person name="van de Wiele N."/>
            <person name="van Rossen-Uffink D."/>
            <person name="Oliveira J.V."/>
            <person name="Vesth T.C."/>
            <person name="Visser J."/>
            <person name="Yu J.-H."/>
            <person name="Zhou M."/>
            <person name="Andersen M.R."/>
            <person name="Archer D.B."/>
            <person name="Baker S.E."/>
            <person name="Benoit I."/>
            <person name="Brakhage A.A."/>
            <person name="Braus G.H."/>
            <person name="Fischer R."/>
            <person name="Frisvad J.C."/>
            <person name="Goldman G.H."/>
            <person name="Houbraken J."/>
            <person name="Oakley B."/>
            <person name="Pocsi I."/>
            <person name="Scazzocchio C."/>
            <person name="Seiboth B."/>
            <person name="vanKuyk P.A."/>
            <person name="Wortman J."/>
            <person name="Dyer P.S."/>
            <person name="Grigoriev I.V."/>
        </authorList>
    </citation>
    <scope>NUCLEOTIDE SEQUENCE [LARGE SCALE GENOMIC DNA]</scope>
    <source>
        <strain evidence="17">DTO 134E9</strain>
    </source>
</reference>
<dbReference type="RefSeq" id="XP_040691694.1">
    <property type="nucleotide sequence ID" value="XM_040839407.1"/>
</dbReference>
<dbReference type="PANTHER" id="PTHR11351:SF31">
    <property type="entry name" value="DESATURASE 1, ISOFORM A-RELATED"/>
    <property type="match status" value="1"/>
</dbReference>
<evidence type="ECO:0000256" key="7">
    <source>
        <dbReference type="ARBA" id="ARBA00022832"/>
    </source>
</evidence>
<gene>
    <name evidence="16" type="ORF">ASPWEDRAFT_739310</name>
</gene>
<dbReference type="Proteomes" id="UP000184383">
    <property type="component" value="Unassembled WGS sequence"/>
</dbReference>
<keyword evidence="5 14" id="KW-0812">Transmembrane</keyword>
<evidence type="ECO:0000256" key="5">
    <source>
        <dbReference type="ARBA" id="ARBA00022692"/>
    </source>
</evidence>
<keyword evidence="12 14" id="KW-0472">Membrane</keyword>